<dbReference type="SMART" id="SM00164">
    <property type="entry name" value="TBC"/>
    <property type="match status" value="1"/>
</dbReference>
<feature type="compositionally biased region" description="Pro residues" evidence="1">
    <location>
        <begin position="103"/>
        <end position="113"/>
    </location>
</feature>
<dbReference type="PROSITE" id="PS50086">
    <property type="entry name" value="TBC_RABGAP"/>
    <property type="match status" value="1"/>
</dbReference>
<dbReference type="GO" id="GO:0005096">
    <property type="term" value="F:GTPase activator activity"/>
    <property type="evidence" value="ECO:0007669"/>
    <property type="project" value="TreeGrafter"/>
</dbReference>
<evidence type="ECO:0000256" key="1">
    <source>
        <dbReference type="SAM" id="MobiDB-lite"/>
    </source>
</evidence>
<feature type="region of interest" description="Disordered" evidence="1">
    <location>
        <begin position="1"/>
        <end position="242"/>
    </location>
</feature>
<name>A0AAD4KNA2_9EURO</name>
<dbReference type="RefSeq" id="XP_046070618.1">
    <property type="nucleotide sequence ID" value="XM_046220675.1"/>
</dbReference>
<comment type="caution">
    <text evidence="3">The sequence shown here is derived from an EMBL/GenBank/DDBJ whole genome shotgun (WGS) entry which is preliminary data.</text>
</comment>
<dbReference type="InterPro" id="IPR000195">
    <property type="entry name" value="Rab-GAP-TBC_dom"/>
</dbReference>
<dbReference type="Gene3D" id="1.10.472.80">
    <property type="entry name" value="Ypt/Rab-GAP domain of gyp1p, domain 3"/>
    <property type="match status" value="1"/>
</dbReference>
<feature type="compositionally biased region" description="Polar residues" evidence="1">
    <location>
        <begin position="35"/>
        <end position="79"/>
    </location>
</feature>
<dbReference type="PANTHER" id="PTHR47219">
    <property type="entry name" value="RAB GTPASE-ACTIVATING PROTEIN 1-LIKE"/>
    <property type="match status" value="1"/>
</dbReference>
<dbReference type="Proteomes" id="UP001201262">
    <property type="component" value="Unassembled WGS sequence"/>
</dbReference>
<feature type="domain" description="Rab-GAP TBC" evidence="2">
    <location>
        <begin position="487"/>
        <end position="710"/>
    </location>
</feature>
<feature type="compositionally biased region" description="Polar residues" evidence="1">
    <location>
        <begin position="284"/>
        <end position="294"/>
    </location>
</feature>
<dbReference type="AlphaFoldDB" id="A0AAD4KNA2"/>
<keyword evidence="4" id="KW-1185">Reference proteome</keyword>
<evidence type="ECO:0000313" key="3">
    <source>
        <dbReference type="EMBL" id="KAH8695476.1"/>
    </source>
</evidence>
<reference evidence="3" key="1">
    <citation type="submission" date="2021-12" db="EMBL/GenBank/DDBJ databases">
        <title>Convergent genome expansion in fungi linked to evolution of root-endophyte symbiosis.</title>
        <authorList>
            <consortium name="DOE Joint Genome Institute"/>
            <person name="Ke Y.-H."/>
            <person name="Bonito G."/>
            <person name="Liao H.-L."/>
            <person name="Looney B."/>
            <person name="Rojas-Flechas A."/>
            <person name="Nash J."/>
            <person name="Hameed K."/>
            <person name="Schadt C."/>
            <person name="Martin F."/>
            <person name="Crous P.W."/>
            <person name="Miettinen O."/>
            <person name="Magnuson J.K."/>
            <person name="Labbe J."/>
            <person name="Jacobson D."/>
            <person name="Doktycz M.J."/>
            <person name="Veneault-Fourrey C."/>
            <person name="Kuo A."/>
            <person name="Mondo S."/>
            <person name="Calhoun S."/>
            <person name="Riley R."/>
            <person name="Ohm R."/>
            <person name="LaButti K."/>
            <person name="Andreopoulos B."/>
            <person name="Pangilinan J."/>
            <person name="Nolan M."/>
            <person name="Tritt A."/>
            <person name="Clum A."/>
            <person name="Lipzen A."/>
            <person name="Daum C."/>
            <person name="Barry K."/>
            <person name="Grigoriev I.V."/>
            <person name="Vilgalys R."/>
        </authorList>
    </citation>
    <scope>NUCLEOTIDE SEQUENCE</scope>
    <source>
        <strain evidence="3">PMI_201</strain>
    </source>
</reference>
<accession>A0AAD4KNA2</accession>
<dbReference type="Pfam" id="PF00566">
    <property type="entry name" value="RabGAP-TBC"/>
    <property type="match status" value="1"/>
</dbReference>
<dbReference type="SUPFAM" id="SSF47923">
    <property type="entry name" value="Ypt/Rab-GAP domain of gyp1p"/>
    <property type="match status" value="2"/>
</dbReference>
<feature type="compositionally biased region" description="Basic and acidic residues" evidence="1">
    <location>
        <begin position="333"/>
        <end position="347"/>
    </location>
</feature>
<dbReference type="GeneID" id="70250962"/>
<dbReference type="InterPro" id="IPR035969">
    <property type="entry name" value="Rab-GAP_TBC_sf"/>
</dbReference>
<feature type="compositionally biased region" description="Polar residues" evidence="1">
    <location>
        <begin position="195"/>
        <end position="228"/>
    </location>
</feature>
<sequence>MVTQHAGPPLYTLDGDNGTVASAPRGHTPPHLVTRNINHLDMNNTSPVSTPQSLTQYSPFSPPGSTSQHSSIATRSPPRNENPYHHSPTSTSPSHKQMSFARSPPPRASPSPIGPDDGNPGWPLPMADTPQSTHTLPRMRTARPGLQISMSTTSLRSRHRSPHQDHNSAEMSYGNRPLPRFPPRVTPDLQYSDPLRSSQNSGKTSFSSFERMSGTERSSVLTKSSSMTDIFPDNPNGQLDDEDMTVEDAIGMYLDDIIDVPEETSTIQTTMRTSDLGVIVEAVSSPTKQSSVDSISDERENSAGTTSTHIEENNLPQRPSLDKNAIPEVEALQDQKSEGNDKTEPPHSQEISNSDKPASVDPSKTSPKDVHSQKNLSIDTSIAKKSLADTPDQPIPSPRYSTIVRVSGIVPPPFLPGTDGRDRYGFRKASHQISLDQFESWNKLYSGFAEGRRIKWIRLLETSGLPTESPVTFPPKTNVIKRYVRKGIPSEYRGAAWFYYAGGYGHMHPHPGHYNELVRQAMSTPNNGDKEHIERDLYRTFPDNIHFKPDMPSDMTGTNSQYVVVETQMIRSLRRVLYAFALHNPRIGYTQSLNFIAGLLLLFLPEEKTFWMLHVITSELLPATHEVSLEGANVDMWILMVLLREHLPHVYTKIVSTNPTTSKVKAPALTVNTRLPDITLGLTNWLMSVFIGSLPLETTLRVWDCFFYEGSKTFFRVALGIFKAGEREILSVSDPMEVFQIVQTIPKKLLDANALLDESMSRKYRVGQGRIDALRAERREAVRQEKTRLSLMAGKAMGFGRPSTRSGGKSPLPRLDGWRAMKNTFN</sequence>
<evidence type="ECO:0000259" key="2">
    <source>
        <dbReference type="PROSITE" id="PS50086"/>
    </source>
</evidence>
<dbReference type="GO" id="GO:0031267">
    <property type="term" value="F:small GTPase binding"/>
    <property type="evidence" value="ECO:0007669"/>
    <property type="project" value="TreeGrafter"/>
</dbReference>
<organism evidence="3 4">
    <name type="scientific">Talaromyces proteolyticus</name>
    <dbReference type="NCBI Taxonomy" id="1131652"/>
    <lineage>
        <taxon>Eukaryota</taxon>
        <taxon>Fungi</taxon>
        <taxon>Dikarya</taxon>
        <taxon>Ascomycota</taxon>
        <taxon>Pezizomycotina</taxon>
        <taxon>Eurotiomycetes</taxon>
        <taxon>Eurotiomycetidae</taxon>
        <taxon>Eurotiales</taxon>
        <taxon>Trichocomaceae</taxon>
        <taxon>Talaromyces</taxon>
        <taxon>Talaromyces sect. Bacilispori</taxon>
    </lineage>
</organism>
<evidence type="ECO:0000313" key="4">
    <source>
        <dbReference type="Proteomes" id="UP001201262"/>
    </source>
</evidence>
<feature type="region of interest" description="Disordered" evidence="1">
    <location>
        <begin position="284"/>
        <end position="376"/>
    </location>
</feature>
<protein>
    <submittedName>
        <fullName evidence="3">Rab-GTPase-TBC domain-containing protein</fullName>
    </submittedName>
</protein>
<dbReference type="FunFam" id="1.10.472.80:FF:000050">
    <property type="entry name" value="GTPase activating protein (Gyp3)"/>
    <property type="match status" value="1"/>
</dbReference>
<proteinExistence type="predicted"/>
<dbReference type="EMBL" id="JAJTJA010000008">
    <property type="protein sequence ID" value="KAH8695476.1"/>
    <property type="molecule type" value="Genomic_DNA"/>
</dbReference>
<gene>
    <name evidence="3" type="ORF">BGW36DRAFT_429354</name>
</gene>
<dbReference type="InterPro" id="IPR050302">
    <property type="entry name" value="Rab_GAP_TBC_domain"/>
</dbReference>
<dbReference type="PANTHER" id="PTHR47219:SF20">
    <property type="entry name" value="TBC1 DOMAIN FAMILY MEMBER 2B"/>
    <property type="match status" value="1"/>
</dbReference>
<dbReference type="Gene3D" id="1.10.8.270">
    <property type="entry name" value="putative rabgap domain of human tbc1 domain family member 14 like domains"/>
    <property type="match status" value="1"/>
</dbReference>
<dbReference type="FunFam" id="1.10.8.270:FF:000016">
    <property type="entry name" value="TBC1 domain family member 2A"/>
    <property type="match status" value="1"/>
</dbReference>
<feature type="compositionally biased region" description="Low complexity" evidence="1">
    <location>
        <begin position="85"/>
        <end position="95"/>
    </location>
</feature>